<dbReference type="SMART" id="SM00419">
    <property type="entry name" value="HTH_CRP"/>
    <property type="match status" value="1"/>
</dbReference>
<dbReference type="Proteomes" id="UP000748752">
    <property type="component" value="Unassembled WGS sequence"/>
</dbReference>
<dbReference type="SMART" id="SM00100">
    <property type="entry name" value="cNMP"/>
    <property type="match status" value="1"/>
</dbReference>
<dbReference type="InterPro" id="IPR036390">
    <property type="entry name" value="WH_DNA-bd_sf"/>
</dbReference>
<dbReference type="InterPro" id="IPR012318">
    <property type="entry name" value="HTH_CRP"/>
</dbReference>
<evidence type="ECO:0000256" key="3">
    <source>
        <dbReference type="ARBA" id="ARBA00023163"/>
    </source>
</evidence>
<dbReference type="SUPFAM" id="SSF51206">
    <property type="entry name" value="cAMP-binding domain-like"/>
    <property type="match status" value="1"/>
</dbReference>
<dbReference type="InterPro" id="IPR014710">
    <property type="entry name" value="RmlC-like_jellyroll"/>
</dbReference>
<evidence type="ECO:0000313" key="6">
    <source>
        <dbReference type="EMBL" id="MBK1630785.1"/>
    </source>
</evidence>
<evidence type="ECO:0000259" key="4">
    <source>
        <dbReference type="PROSITE" id="PS50042"/>
    </source>
</evidence>
<dbReference type="InterPro" id="IPR050397">
    <property type="entry name" value="Env_Response_Regulators"/>
</dbReference>
<feature type="domain" description="Cyclic nucleotide-binding" evidence="4">
    <location>
        <begin position="13"/>
        <end position="134"/>
    </location>
</feature>
<protein>
    <submittedName>
        <fullName evidence="6">Crp/Fnr family transcriptional regulator</fullName>
    </submittedName>
</protein>
<dbReference type="PANTHER" id="PTHR24567:SF74">
    <property type="entry name" value="HTH-TYPE TRANSCRIPTIONAL REGULATOR ARCR"/>
    <property type="match status" value="1"/>
</dbReference>
<dbReference type="InterPro" id="IPR000595">
    <property type="entry name" value="cNMP-bd_dom"/>
</dbReference>
<dbReference type="EMBL" id="NRRV01000016">
    <property type="protein sequence ID" value="MBK1630785.1"/>
    <property type="molecule type" value="Genomic_DNA"/>
</dbReference>
<keyword evidence="3" id="KW-0804">Transcription</keyword>
<dbReference type="CDD" id="cd00038">
    <property type="entry name" value="CAP_ED"/>
    <property type="match status" value="1"/>
</dbReference>
<dbReference type="PROSITE" id="PS50042">
    <property type="entry name" value="CNMP_BINDING_3"/>
    <property type="match status" value="1"/>
</dbReference>
<comment type="caution">
    <text evidence="6">The sequence shown here is derived from an EMBL/GenBank/DDBJ whole genome shotgun (WGS) entry which is preliminary data.</text>
</comment>
<feature type="domain" description="HTH crp-type" evidence="5">
    <location>
        <begin position="148"/>
        <end position="219"/>
    </location>
</feature>
<dbReference type="SUPFAM" id="SSF46785">
    <property type="entry name" value="Winged helix' DNA-binding domain"/>
    <property type="match status" value="1"/>
</dbReference>
<dbReference type="Pfam" id="PF00027">
    <property type="entry name" value="cNMP_binding"/>
    <property type="match status" value="1"/>
</dbReference>
<name>A0ABS1CFU6_9GAMM</name>
<sequence>MSAQHEELRQAPLFAALDDARLERVRQRAAPVRLASGQMLFHQDDPAARFYFVRDGRMRLFRLGADGGEKVIELIGPGQIFAEALLFMGTERYPVCAAALEPTRLLAIDGADFKAMLRESPETCFALLGDLSRRLHAMIAEIDSLTLLSAQGRVARWLLGEVGGQDAGTQPSIRLRVSKAVLASRLSIKPETWSRVTRRLSEQGIVQVSGDLIEILDLDALRRAGEGG</sequence>
<dbReference type="InterPro" id="IPR036388">
    <property type="entry name" value="WH-like_DNA-bd_sf"/>
</dbReference>
<dbReference type="PANTHER" id="PTHR24567">
    <property type="entry name" value="CRP FAMILY TRANSCRIPTIONAL REGULATORY PROTEIN"/>
    <property type="match status" value="1"/>
</dbReference>
<dbReference type="PROSITE" id="PS51063">
    <property type="entry name" value="HTH_CRP_2"/>
    <property type="match status" value="1"/>
</dbReference>
<accession>A0ABS1CFU6</accession>
<dbReference type="InterPro" id="IPR018490">
    <property type="entry name" value="cNMP-bd_dom_sf"/>
</dbReference>
<evidence type="ECO:0000256" key="2">
    <source>
        <dbReference type="ARBA" id="ARBA00023125"/>
    </source>
</evidence>
<organism evidence="6 7">
    <name type="scientific">Thiohalocapsa halophila</name>
    <dbReference type="NCBI Taxonomy" id="69359"/>
    <lineage>
        <taxon>Bacteria</taxon>
        <taxon>Pseudomonadati</taxon>
        <taxon>Pseudomonadota</taxon>
        <taxon>Gammaproteobacteria</taxon>
        <taxon>Chromatiales</taxon>
        <taxon>Chromatiaceae</taxon>
        <taxon>Thiohalocapsa</taxon>
    </lineage>
</organism>
<evidence type="ECO:0000256" key="1">
    <source>
        <dbReference type="ARBA" id="ARBA00023015"/>
    </source>
</evidence>
<dbReference type="RefSeq" id="WP_200235997.1">
    <property type="nucleotide sequence ID" value="NZ_NRRV01000016.1"/>
</dbReference>
<reference evidence="6 7" key="1">
    <citation type="journal article" date="2020" name="Microorganisms">
        <title>Osmotic Adaptation and Compatible Solute Biosynthesis of Phototrophic Bacteria as Revealed from Genome Analyses.</title>
        <authorList>
            <person name="Imhoff J.F."/>
            <person name="Rahn T."/>
            <person name="Kunzel S."/>
            <person name="Keller A."/>
            <person name="Neulinger S.C."/>
        </authorList>
    </citation>
    <scope>NUCLEOTIDE SEQUENCE [LARGE SCALE GENOMIC DNA]</scope>
    <source>
        <strain evidence="6 7">DSM 6210</strain>
    </source>
</reference>
<evidence type="ECO:0000313" key="7">
    <source>
        <dbReference type="Proteomes" id="UP000748752"/>
    </source>
</evidence>
<keyword evidence="2" id="KW-0238">DNA-binding</keyword>
<keyword evidence="1" id="KW-0805">Transcription regulation</keyword>
<evidence type="ECO:0000259" key="5">
    <source>
        <dbReference type="PROSITE" id="PS51063"/>
    </source>
</evidence>
<keyword evidence="7" id="KW-1185">Reference proteome</keyword>
<dbReference type="Gene3D" id="1.10.10.10">
    <property type="entry name" value="Winged helix-like DNA-binding domain superfamily/Winged helix DNA-binding domain"/>
    <property type="match status" value="1"/>
</dbReference>
<dbReference type="Gene3D" id="2.60.120.10">
    <property type="entry name" value="Jelly Rolls"/>
    <property type="match status" value="1"/>
</dbReference>
<proteinExistence type="predicted"/>
<gene>
    <name evidence="6" type="ORF">CKO31_08520</name>
</gene>
<dbReference type="Pfam" id="PF13545">
    <property type="entry name" value="HTH_Crp_2"/>
    <property type="match status" value="1"/>
</dbReference>